<feature type="domain" description="ABC transmembrane type-1" evidence="9">
    <location>
        <begin position="91"/>
        <end position="303"/>
    </location>
</feature>
<dbReference type="PANTHER" id="PTHR30193">
    <property type="entry name" value="ABC TRANSPORTER PERMEASE PROTEIN"/>
    <property type="match status" value="1"/>
</dbReference>
<keyword evidence="6 7" id="KW-0472">Membrane</keyword>
<dbReference type="Proteomes" id="UP001242480">
    <property type="component" value="Unassembled WGS sequence"/>
</dbReference>
<evidence type="ECO:0000256" key="2">
    <source>
        <dbReference type="ARBA" id="ARBA00022448"/>
    </source>
</evidence>
<protein>
    <submittedName>
        <fullName evidence="10">ABC-type sugar transport system permease subunit</fullName>
    </submittedName>
</protein>
<dbReference type="Pfam" id="PF00528">
    <property type="entry name" value="BPD_transp_1"/>
    <property type="match status" value="1"/>
</dbReference>
<feature type="transmembrane region" description="Helical" evidence="7">
    <location>
        <begin position="95"/>
        <end position="116"/>
    </location>
</feature>
<feature type="transmembrane region" description="Helical" evidence="7">
    <location>
        <begin position="31"/>
        <end position="53"/>
    </location>
</feature>
<keyword evidence="10" id="KW-0762">Sugar transport</keyword>
<feature type="transmembrane region" description="Helical" evidence="7">
    <location>
        <begin position="225"/>
        <end position="250"/>
    </location>
</feature>
<evidence type="ECO:0000256" key="5">
    <source>
        <dbReference type="ARBA" id="ARBA00022989"/>
    </source>
</evidence>
<reference evidence="10 11" key="1">
    <citation type="submission" date="2023-07" db="EMBL/GenBank/DDBJ databases">
        <title>Genomic Encyclopedia of Type Strains, Phase IV (KMG-IV): sequencing the most valuable type-strain genomes for metagenomic binning, comparative biology and taxonomic classification.</title>
        <authorList>
            <person name="Goeker M."/>
        </authorList>
    </citation>
    <scope>NUCLEOTIDE SEQUENCE [LARGE SCALE GENOMIC DNA]</scope>
    <source>
        <strain evidence="10 11">DSM 19619</strain>
    </source>
</reference>
<comment type="caution">
    <text evidence="10">The sequence shown here is derived from an EMBL/GenBank/DDBJ whole genome shotgun (WGS) entry which is preliminary data.</text>
</comment>
<feature type="transmembrane region" description="Helical" evidence="7">
    <location>
        <begin position="282"/>
        <end position="306"/>
    </location>
</feature>
<dbReference type="InterPro" id="IPR000515">
    <property type="entry name" value="MetI-like"/>
</dbReference>
<keyword evidence="3" id="KW-1003">Cell membrane</keyword>
<dbReference type="SUPFAM" id="SSF161098">
    <property type="entry name" value="MetI-like"/>
    <property type="match status" value="1"/>
</dbReference>
<dbReference type="InterPro" id="IPR051393">
    <property type="entry name" value="ABC_transporter_permease"/>
</dbReference>
<gene>
    <name evidence="10" type="ORF">QO011_002890</name>
</gene>
<sequence length="315" mass="34819">MSDPTATPSEAEDRRPPLSAAERRVRRRTTLTALAFMAPAIVMVSVFLLYPVADNIWISLTGWAKFSGFNRFVGALNYRQALSNPNFYEATVNTVVWVVASLTLPILLGLAFAVLLRRVPGQGAFRSLFFIPRLLAPTAIGTIWYYVYADAGILNTVLHGVGLGGLARSWLYDPTWITPAMILAHVWQTTGLVMVLLLLGLAALPPDPIEAATVEGASPWQTFRLVVLPMLFPTLVVVTIISVIAGFTTFDLVWVMGRDYPNRSTLTLATHQYWESFRSSRWAYGAAVAVILGAIALLITWVQALLQQRLEERSR</sequence>
<keyword evidence="11" id="KW-1185">Reference proteome</keyword>
<feature type="transmembrane region" description="Helical" evidence="7">
    <location>
        <begin position="128"/>
        <end position="148"/>
    </location>
</feature>
<dbReference type="EMBL" id="JAUSVX010000004">
    <property type="protein sequence ID" value="MDQ0469874.1"/>
    <property type="molecule type" value="Genomic_DNA"/>
</dbReference>
<proteinExistence type="inferred from homology"/>
<dbReference type="InterPro" id="IPR035906">
    <property type="entry name" value="MetI-like_sf"/>
</dbReference>
<evidence type="ECO:0000256" key="3">
    <source>
        <dbReference type="ARBA" id="ARBA00022475"/>
    </source>
</evidence>
<evidence type="ECO:0000313" key="11">
    <source>
        <dbReference type="Proteomes" id="UP001242480"/>
    </source>
</evidence>
<evidence type="ECO:0000256" key="7">
    <source>
        <dbReference type="RuleBase" id="RU363032"/>
    </source>
</evidence>
<name>A0ABU0J9D3_9HYPH</name>
<accession>A0ABU0J9D3</accession>
<dbReference type="RefSeq" id="WP_307273039.1">
    <property type="nucleotide sequence ID" value="NZ_JAUSVX010000004.1"/>
</dbReference>
<evidence type="ECO:0000256" key="8">
    <source>
        <dbReference type="SAM" id="MobiDB-lite"/>
    </source>
</evidence>
<dbReference type="PROSITE" id="PS50928">
    <property type="entry name" value="ABC_TM1"/>
    <property type="match status" value="1"/>
</dbReference>
<feature type="region of interest" description="Disordered" evidence="8">
    <location>
        <begin position="1"/>
        <end position="22"/>
    </location>
</feature>
<keyword evidence="2 7" id="KW-0813">Transport</keyword>
<feature type="transmembrane region" description="Helical" evidence="7">
    <location>
        <begin position="176"/>
        <end position="204"/>
    </location>
</feature>
<organism evidence="10 11">
    <name type="scientific">Labrys wisconsinensis</name>
    <dbReference type="NCBI Taxonomy" id="425677"/>
    <lineage>
        <taxon>Bacteria</taxon>
        <taxon>Pseudomonadati</taxon>
        <taxon>Pseudomonadota</taxon>
        <taxon>Alphaproteobacteria</taxon>
        <taxon>Hyphomicrobiales</taxon>
        <taxon>Xanthobacteraceae</taxon>
        <taxon>Labrys</taxon>
    </lineage>
</organism>
<comment type="similarity">
    <text evidence="7">Belongs to the binding-protein-dependent transport system permease family.</text>
</comment>
<evidence type="ECO:0000256" key="6">
    <source>
        <dbReference type="ARBA" id="ARBA00023136"/>
    </source>
</evidence>
<dbReference type="Gene3D" id="1.10.3720.10">
    <property type="entry name" value="MetI-like"/>
    <property type="match status" value="1"/>
</dbReference>
<keyword evidence="4 7" id="KW-0812">Transmembrane</keyword>
<evidence type="ECO:0000313" key="10">
    <source>
        <dbReference type="EMBL" id="MDQ0469874.1"/>
    </source>
</evidence>
<dbReference type="PANTHER" id="PTHR30193:SF37">
    <property type="entry name" value="INNER MEMBRANE ABC TRANSPORTER PERMEASE PROTEIN YCJO"/>
    <property type="match status" value="1"/>
</dbReference>
<evidence type="ECO:0000256" key="4">
    <source>
        <dbReference type="ARBA" id="ARBA00022692"/>
    </source>
</evidence>
<keyword evidence="5 7" id="KW-1133">Transmembrane helix</keyword>
<dbReference type="CDD" id="cd06261">
    <property type="entry name" value="TM_PBP2"/>
    <property type="match status" value="1"/>
</dbReference>
<evidence type="ECO:0000259" key="9">
    <source>
        <dbReference type="PROSITE" id="PS50928"/>
    </source>
</evidence>
<comment type="subcellular location">
    <subcellularLocation>
        <location evidence="1 7">Cell membrane</location>
        <topology evidence="1 7">Multi-pass membrane protein</topology>
    </subcellularLocation>
</comment>
<evidence type="ECO:0000256" key="1">
    <source>
        <dbReference type="ARBA" id="ARBA00004651"/>
    </source>
</evidence>